<dbReference type="InterPro" id="IPR015083">
    <property type="entry name" value="NorB/c/GfsB-D-like_docking"/>
</dbReference>
<dbReference type="Gene3D" id="3.30.70.3290">
    <property type="match status" value="1"/>
</dbReference>
<dbReference type="Pfam" id="PF00698">
    <property type="entry name" value="Acyl_transf_1"/>
    <property type="match status" value="1"/>
</dbReference>
<evidence type="ECO:0000313" key="13">
    <source>
        <dbReference type="EMBL" id="ASO20723.1"/>
    </source>
</evidence>
<comment type="cofactor">
    <cofactor evidence="1">
        <name>pantetheine 4'-phosphate</name>
        <dbReference type="ChEBI" id="CHEBI:47942"/>
    </cofactor>
</comment>
<dbReference type="EC" id="2.3.1.94" evidence="13"/>
<dbReference type="SMART" id="SM00822">
    <property type="entry name" value="PKS_KR"/>
    <property type="match status" value="1"/>
</dbReference>
<proteinExistence type="predicted"/>
<evidence type="ECO:0000256" key="6">
    <source>
        <dbReference type="ARBA" id="ARBA00023194"/>
    </source>
</evidence>
<dbReference type="InterPro" id="IPR009081">
    <property type="entry name" value="PP-bd_ACP"/>
</dbReference>
<dbReference type="Gene3D" id="3.40.50.720">
    <property type="entry name" value="NAD(P)-binding Rossmann-like Domain"/>
    <property type="match status" value="1"/>
</dbReference>
<dbReference type="Pfam" id="PF08990">
    <property type="entry name" value="Docking"/>
    <property type="match status" value="1"/>
</dbReference>
<dbReference type="Gene3D" id="1.10.287.1960">
    <property type="match status" value="1"/>
</dbReference>
<dbReference type="InterPro" id="IPR018201">
    <property type="entry name" value="Ketoacyl_synth_AS"/>
</dbReference>
<keyword evidence="9" id="KW-0175">Coiled coil</keyword>
<dbReference type="InterPro" id="IPR014043">
    <property type="entry name" value="Acyl_transferase_dom"/>
</dbReference>
<dbReference type="Pfam" id="PF02801">
    <property type="entry name" value="Ketoacyl-synt_C"/>
    <property type="match status" value="1"/>
</dbReference>
<feature type="region of interest" description="Disordered" evidence="10">
    <location>
        <begin position="455"/>
        <end position="474"/>
    </location>
</feature>
<keyword evidence="2" id="KW-0596">Phosphopantetheine</keyword>
<feature type="coiled-coil region" evidence="9">
    <location>
        <begin position="5"/>
        <end position="32"/>
    </location>
</feature>
<dbReference type="SUPFAM" id="SSF52151">
    <property type="entry name" value="FabD/lysophospholipase-like"/>
    <property type="match status" value="1"/>
</dbReference>
<dbReference type="SUPFAM" id="SSF47336">
    <property type="entry name" value="ACP-like"/>
    <property type="match status" value="1"/>
</dbReference>
<dbReference type="InterPro" id="IPR016036">
    <property type="entry name" value="Malonyl_transacylase_ACP-bd"/>
</dbReference>
<evidence type="ECO:0000256" key="8">
    <source>
        <dbReference type="ARBA" id="ARBA00023315"/>
    </source>
</evidence>
<dbReference type="InterPro" id="IPR036291">
    <property type="entry name" value="NAD(P)-bd_dom_sf"/>
</dbReference>
<keyword evidence="3" id="KW-0597">Phosphoprotein</keyword>
<feature type="domain" description="Carrier" evidence="11">
    <location>
        <begin position="1329"/>
        <end position="1404"/>
    </location>
</feature>
<protein>
    <submittedName>
        <fullName evidence="13">Erythronolide synthase, modules 1 and 2</fullName>
        <ecNumber evidence="13">2.3.1.94</ecNumber>
    </submittedName>
</protein>
<dbReference type="InterPro" id="IPR057326">
    <property type="entry name" value="KR_dom"/>
</dbReference>
<dbReference type="Pfam" id="PF16197">
    <property type="entry name" value="KAsynt_C_assoc"/>
    <property type="match status" value="1"/>
</dbReference>
<evidence type="ECO:0000256" key="9">
    <source>
        <dbReference type="SAM" id="Coils"/>
    </source>
</evidence>
<dbReference type="InterPro" id="IPR050091">
    <property type="entry name" value="PKS_NRPS_Biosynth_Enz"/>
</dbReference>
<dbReference type="PROSITE" id="PS50075">
    <property type="entry name" value="CARRIER"/>
    <property type="match status" value="1"/>
</dbReference>
<dbReference type="Gene3D" id="3.40.366.10">
    <property type="entry name" value="Malonyl-Coenzyme A Acyl Carrier Protein, domain 2"/>
    <property type="match status" value="1"/>
</dbReference>
<evidence type="ECO:0000256" key="2">
    <source>
        <dbReference type="ARBA" id="ARBA00022450"/>
    </source>
</evidence>
<dbReference type="Pfam" id="PF00109">
    <property type="entry name" value="ketoacyl-synt"/>
    <property type="match status" value="1"/>
</dbReference>
<dbReference type="GO" id="GO:0004315">
    <property type="term" value="F:3-oxoacyl-[acyl-carrier-protein] synthase activity"/>
    <property type="evidence" value="ECO:0007669"/>
    <property type="project" value="InterPro"/>
</dbReference>
<dbReference type="PANTHER" id="PTHR43775">
    <property type="entry name" value="FATTY ACID SYNTHASE"/>
    <property type="match status" value="1"/>
</dbReference>
<gene>
    <name evidence="13" type="primary">eryA7</name>
    <name evidence="13" type="ORF">AHOG_15485</name>
</gene>
<dbReference type="InterPro" id="IPR006162">
    <property type="entry name" value="Ppantetheine_attach_site"/>
</dbReference>
<evidence type="ECO:0000259" key="11">
    <source>
        <dbReference type="PROSITE" id="PS50075"/>
    </source>
</evidence>
<dbReference type="PROSITE" id="PS52004">
    <property type="entry name" value="KS3_2"/>
    <property type="match status" value="1"/>
</dbReference>
<evidence type="ECO:0000313" key="14">
    <source>
        <dbReference type="Proteomes" id="UP000204221"/>
    </source>
</evidence>
<dbReference type="SUPFAM" id="SSF53901">
    <property type="entry name" value="Thiolase-like"/>
    <property type="match status" value="1"/>
</dbReference>
<dbReference type="GO" id="GO:0031177">
    <property type="term" value="F:phosphopantetheine binding"/>
    <property type="evidence" value="ECO:0007669"/>
    <property type="project" value="InterPro"/>
</dbReference>
<dbReference type="KEGG" id="ahg:AHOG_15485"/>
<dbReference type="SMART" id="SM00827">
    <property type="entry name" value="PKS_AT"/>
    <property type="match status" value="1"/>
</dbReference>
<feature type="domain" description="Ketosynthase family 3 (KS3)" evidence="12">
    <location>
        <begin position="34"/>
        <end position="454"/>
    </location>
</feature>
<dbReference type="SUPFAM" id="SSF51735">
    <property type="entry name" value="NAD(P)-binding Rossmann-fold domains"/>
    <property type="match status" value="2"/>
</dbReference>
<keyword evidence="7" id="KW-0511">Multifunctional enzyme</keyword>
<dbReference type="SMART" id="SM01294">
    <property type="entry name" value="PKS_PP_betabranch"/>
    <property type="match status" value="1"/>
</dbReference>
<dbReference type="EMBL" id="CP022521">
    <property type="protein sequence ID" value="ASO20723.1"/>
    <property type="molecule type" value="Genomic_DNA"/>
</dbReference>
<dbReference type="SUPFAM" id="SSF55048">
    <property type="entry name" value="Probable ACP-binding domain of malonyl-CoA ACP transacylase"/>
    <property type="match status" value="1"/>
</dbReference>
<dbReference type="Proteomes" id="UP000204221">
    <property type="component" value="Chromosome"/>
</dbReference>
<dbReference type="PROSITE" id="PS00606">
    <property type="entry name" value="KS3_1"/>
    <property type="match status" value="1"/>
</dbReference>
<dbReference type="Pfam" id="PF08659">
    <property type="entry name" value="KR"/>
    <property type="match status" value="1"/>
</dbReference>
<evidence type="ECO:0000256" key="4">
    <source>
        <dbReference type="ARBA" id="ARBA00022679"/>
    </source>
</evidence>
<dbReference type="InterPro" id="IPR020841">
    <property type="entry name" value="PKS_Beta-ketoAc_synthase_dom"/>
</dbReference>
<dbReference type="InterPro" id="IPR001227">
    <property type="entry name" value="Ac_transferase_dom_sf"/>
</dbReference>
<dbReference type="PROSITE" id="PS00012">
    <property type="entry name" value="PHOSPHOPANTETHEINE"/>
    <property type="match status" value="1"/>
</dbReference>
<keyword evidence="8 13" id="KW-0012">Acyltransferase</keyword>
<evidence type="ECO:0000256" key="10">
    <source>
        <dbReference type="SAM" id="MobiDB-lite"/>
    </source>
</evidence>
<dbReference type="InterPro" id="IPR014031">
    <property type="entry name" value="Ketoacyl_synth_C"/>
</dbReference>
<dbReference type="Pfam" id="PF00550">
    <property type="entry name" value="PP-binding"/>
    <property type="match status" value="1"/>
</dbReference>
<dbReference type="InterPro" id="IPR036736">
    <property type="entry name" value="ACP-like_sf"/>
</dbReference>
<evidence type="ECO:0000256" key="5">
    <source>
        <dbReference type="ARBA" id="ARBA00022737"/>
    </source>
</evidence>
<dbReference type="GO" id="GO:0006633">
    <property type="term" value="P:fatty acid biosynthetic process"/>
    <property type="evidence" value="ECO:0007669"/>
    <property type="project" value="InterPro"/>
</dbReference>
<dbReference type="FunFam" id="1.10.1200.10:FF:000007">
    <property type="entry name" value="Probable polyketide synthase pks17"/>
    <property type="match status" value="1"/>
</dbReference>
<name>A0A221W4T4_9PSEU</name>
<dbReference type="PANTHER" id="PTHR43775:SF51">
    <property type="entry name" value="INACTIVE PHENOLPHTHIOCEROL SYNTHESIS POLYKETIDE SYNTHASE TYPE I PKS1-RELATED"/>
    <property type="match status" value="1"/>
</dbReference>
<dbReference type="GO" id="GO:0004312">
    <property type="term" value="F:fatty acid synthase activity"/>
    <property type="evidence" value="ECO:0007669"/>
    <property type="project" value="TreeGrafter"/>
</dbReference>
<dbReference type="InterPro" id="IPR014030">
    <property type="entry name" value="Ketoacyl_synth_N"/>
</dbReference>
<evidence type="ECO:0000256" key="7">
    <source>
        <dbReference type="ARBA" id="ARBA00023268"/>
    </source>
</evidence>
<reference evidence="13 14" key="1">
    <citation type="submission" date="2017-07" db="EMBL/GenBank/DDBJ databases">
        <title>Complete genome sequence of Actinoalloteichus hoggarensis DSM 45943, type strain of Actinoalloteichus hoggarensis.</title>
        <authorList>
            <person name="Ruckert C."/>
            <person name="Nouioui I."/>
            <person name="Willmese J."/>
            <person name="van Wezel G."/>
            <person name="Klenk H.-P."/>
            <person name="Kalinowski J."/>
            <person name="Zotchev S.B."/>
        </authorList>
    </citation>
    <scope>NUCLEOTIDE SEQUENCE [LARGE SCALE GENOMIC DNA]</scope>
    <source>
        <strain evidence="13 14">DSM 45943</strain>
    </source>
</reference>
<dbReference type="InterPro" id="IPR032821">
    <property type="entry name" value="PKS_assoc"/>
</dbReference>
<dbReference type="InterPro" id="IPR013968">
    <property type="entry name" value="PKS_KR"/>
</dbReference>
<evidence type="ECO:0000256" key="1">
    <source>
        <dbReference type="ARBA" id="ARBA00001957"/>
    </source>
</evidence>
<keyword evidence="5" id="KW-0677">Repeat</keyword>
<dbReference type="GO" id="GO:0033068">
    <property type="term" value="P:macrolide biosynthetic process"/>
    <property type="evidence" value="ECO:0007669"/>
    <property type="project" value="UniProtKB-ARBA"/>
</dbReference>
<dbReference type="FunFam" id="3.40.47.10:FF:000019">
    <property type="entry name" value="Polyketide synthase type I"/>
    <property type="match status" value="1"/>
</dbReference>
<accession>A0A221W4T4</accession>
<dbReference type="InterPro" id="IPR016035">
    <property type="entry name" value="Acyl_Trfase/lysoPLipase"/>
</dbReference>
<evidence type="ECO:0000259" key="12">
    <source>
        <dbReference type="PROSITE" id="PS52004"/>
    </source>
</evidence>
<dbReference type="Gene3D" id="3.40.47.10">
    <property type="match status" value="1"/>
</dbReference>
<dbReference type="InterPro" id="IPR016039">
    <property type="entry name" value="Thiolase-like"/>
</dbReference>
<dbReference type="SMART" id="SM00823">
    <property type="entry name" value="PKS_PP"/>
    <property type="match status" value="1"/>
</dbReference>
<keyword evidence="6" id="KW-0045">Antibiotic biosynthesis</keyword>
<dbReference type="Gene3D" id="3.30.70.250">
    <property type="entry name" value="Malonyl-CoA ACP transacylase, ACP-binding"/>
    <property type="match status" value="1"/>
</dbReference>
<feature type="compositionally biased region" description="Pro residues" evidence="10">
    <location>
        <begin position="457"/>
        <end position="466"/>
    </location>
</feature>
<sequence>MTDTNGKLVEALRSSLKEIERLREQKRALVAAATEPIAIVGMACRFPGGVRTPDDLWRLVRDGGDVLGGFPTDRGWDLDHVYDEIDGSGVRAGGFLADVADFDAEFFGISPREALAMDPQQRLLLEASWEVIERAGVDPVSLRGSRTGVFTGLMYSDYSSRLPSVPPELAGFVGNGSAASVASGRVAYSLGLEGPAVTVDTACSSSLVALHWAIQALRAGDADLAIAGGATVMFTPGVFVEFARQQGLAGDGRCKPFAAAADGTGFAEGVGLLLVERLSDARRLGHRVLAVVAGSAVNQDGASNGLTAPNGPSQQRVIRQALASAGVGPSEVDVVEAHGTGTRLGDPIEAQAVLATYGQGRERPLLLGSVKSNLGHTQAAAGVAGVMKMVLAMRHGIVPPTLHADEPTREVDWSAGAVELATESAAWPDTDRPRRAGVSSFGASGTNAHVILEAAPTPEPTSPPASTPDRPALTIGPPWQVSARSPEALTAQIEQLAALTADPTDVAHSLATTRATLDHRAVLVDGVEVARGVAGDLDVVLLFSGQGSQVVGMGRELYGCFPVFAAALDEVLGLLGSGVREVMWGGDGEVLGLTGWAQPAVFAVEVALCRLLEWCGVSPGVVVGHSVGEVAAAYVAGVLSLGDACVLVSERARLMQALPGGGVMVAVEASESEVVPLLSAGVSVAAVNGVSSVVLSGVESEVVGVVSRLGGRRWSRLRVSHAFHSSLMDPMLEGFREAIGGLSFSEPRVRWVGGGDGGSVDFWVRHVRETVRFHDYVSGLGEGCVFVEVGPGAVLSGLVDGGVPLLRRGRSEVESFVSALARLHVAGVPVDLTRLYSGGRRVDLPTYPFQRRRYWLDADPRARTRHAADDLRHQVGWTPWHLPASTATPGDRLIVTASRQDSTSLGAALGRDGAGVRTIEVAAVDRAALADQIRATLAESAVSALVSTLDLPGTIALVQALGDVGVSAPLWCVTTNAVATEPGEAPDPAQAAVWGFGRVAALEHPDRWGGLVDLPVGAGDHLVGRVADVLAAGDEDQVAIRAGGILVRRLDHAGTAAPPAEPWRPSGTVLVTGGTGALGAQVARWLSAGGADHLVLAARRGDQAPGAAALREELVGAGTRVTLAACDVSDRDALAALLDAHPVDAVFHTAGVLDDGVIDALTPGRLDTVFAAKAEAAAHLDELTRGRDLSAFVLFSSGAAVWGSAGQSAYAAANAYLHALAERRRAAGLPATAVAWGPWAGDGMAGGIEQDQLDRLGLLGMAPERAIEALQRVLDLGETSVVVAEVDWARFGPAFTVVRGSRLLDRLVRPDDTAAALDYAALPPGESAAALRDLVLRHTAEVLGHSSPADIAPDRAFRDLGFDSLTALELRNRLGAATGLALPVTAVFDHPTSAALAAHLHAELVGHTEPVLDELDRLESAFAEAELDDGRRTAVAARLRRLLDRCAAADGVGIADRLEDASDEAVFELLGKEFGIS</sequence>
<dbReference type="OrthoDB" id="9778690at2"/>
<dbReference type="InterPro" id="IPR020806">
    <property type="entry name" value="PKS_PP-bd"/>
</dbReference>
<keyword evidence="4 13" id="KW-0808">Transferase</keyword>
<dbReference type="GO" id="GO:0047879">
    <property type="term" value="F:erythronolide synthase activity"/>
    <property type="evidence" value="ECO:0007669"/>
    <property type="project" value="UniProtKB-EC"/>
</dbReference>
<dbReference type="CDD" id="cd00833">
    <property type="entry name" value="PKS"/>
    <property type="match status" value="1"/>
</dbReference>
<keyword evidence="14" id="KW-1185">Reference proteome</keyword>
<dbReference type="Gene3D" id="1.10.1200.10">
    <property type="entry name" value="ACP-like"/>
    <property type="match status" value="1"/>
</dbReference>
<organism evidence="13 14">
    <name type="scientific">Actinoalloteichus hoggarensis</name>
    <dbReference type="NCBI Taxonomy" id="1470176"/>
    <lineage>
        <taxon>Bacteria</taxon>
        <taxon>Bacillati</taxon>
        <taxon>Actinomycetota</taxon>
        <taxon>Actinomycetes</taxon>
        <taxon>Pseudonocardiales</taxon>
        <taxon>Pseudonocardiaceae</taxon>
        <taxon>Actinoalloteichus</taxon>
    </lineage>
</organism>
<dbReference type="SMART" id="SM00825">
    <property type="entry name" value="PKS_KS"/>
    <property type="match status" value="1"/>
</dbReference>
<evidence type="ECO:0000256" key="3">
    <source>
        <dbReference type="ARBA" id="ARBA00022553"/>
    </source>
</evidence>
<dbReference type="CDD" id="cd08952">
    <property type="entry name" value="KR_1_SDR_x"/>
    <property type="match status" value="1"/>
</dbReference>